<evidence type="ECO:0000259" key="2">
    <source>
        <dbReference type="PROSITE" id="PS50263"/>
    </source>
</evidence>
<dbReference type="InterPro" id="IPR050345">
    <property type="entry name" value="Aliph_Amidase/BUP"/>
</dbReference>
<dbReference type="PROSITE" id="PS50263">
    <property type="entry name" value="CN_HYDROLASE"/>
    <property type="match status" value="1"/>
</dbReference>
<dbReference type="SUPFAM" id="SSF56317">
    <property type="entry name" value="Carbon-nitrogen hydrolase"/>
    <property type="match status" value="1"/>
</dbReference>
<evidence type="ECO:0000313" key="3">
    <source>
        <dbReference type="EMBL" id="CRK21008.1"/>
    </source>
</evidence>
<organism evidence="3 4">
    <name type="scientific">Verticillium longisporum</name>
    <name type="common">Verticillium dahliae var. longisporum</name>
    <dbReference type="NCBI Taxonomy" id="100787"/>
    <lineage>
        <taxon>Eukaryota</taxon>
        <taxon>Fungi</taxon>
        <taxon>Dikarya</taxon>
        <taxon>Ascomycota</taxon>
        <taxon>Pezizomycotina</taxon>
        <taxon>Sordariomycetes</taxon>
        <taxon>Hypocreomycetidae</taxon>
        <taxon>Glomerellales</taxon>
        <taxon>Plectosphaerellaceae</taxon>
        <taxon>Verticillium</taxon>
    </lineage>
</organism>
<dbReference type="AlphaFoldDB" id="A0A0G4LG51"/>
<protein>
    <recommendedName>
        <fullName evidence="2">CN hydrolase domain-containing protein</fullName>
    </recommendedName>
</protein>
<dbReference type="CDD" id="cd07197">
    <property type="entry name" value="nitrilase"/>
    <property type="match status" value="1"/>
</dbReference>
<evidence type="ECO:0000256" key="1">
    <source>
        <dbReference type="ARBA" id="ARBA00022801"/>
    </source>
</evidence>
<dbReference type="STRING" id="100787.A0A0G4LG51"/>
<name>A0A0G4LG51_VERLO</name>
<dbReference type="InterPro" id="IPR036526">
    <property type="entry name" value="C-N_Hydrolase_sf"/>
</dbReference>
<dbReference type="PANTHER" id="PTHR43674">
    <property type="entry name" value="NITRILASE C965.09-RELATED"/>
    <property type="match status" value="1"/>
</dbReference>
<sequence>ASKANPNTAPGLGNQDTMRLFSGSHLVVLVLAAWCQHISALSWGIQTKRSAPGGFLGDTTLSSAFGMEKDVPLPSMYAVALRELQELETQPLCHRVAARLLVNNCQLLDGKDDATVLIDSGRQVRDFVDSYAASLAICDLERGSFSIPSDCFRFQETVLLNLPEFDKTNLHVSTREIDSCLTALAKSDSAWNTWVSYRHKALRFCEAARADNEKAQNVELYKRLTGVLSRLTHGVEAELEKHLRSINDKLDNAHLNLDHLAPRLNRLRDDLTALEQMLSERVFHTATDTTSSIQNGLRDANTLQQLISVLIETVLQSNADSSTSHDRAIETMQKYTDLESSVSAVLEGVITSTNSLQEHITASKSQAAALAHQQDRLEQPLSLASNFSKAESFIRDAASQGAHIAVLPEYHLTSWAPQDPRFLACCEQSPLYLERYQALAKELAIAIVPGTLVEHRAETSDLVNIAYFISDGGEVLSRYQKKNLWHNERPHLVADPSEHKAFDTALGGGCRVGMLVCWDLAFPEAMRELVRDGARVVIIPAFWLMDQYRDRTGSVINLESERVFLDSVVVARACESSAAVVFVNAGGPKPSAKGEDQSMSFCGVSQVGMPLLGSRGRLGAEEGMSVVDVDLDTLDAAEGGYKVRADLGREGWHYGYSLVKEGEIG</sequence>
<dbReference type="InterPro" id="IPR003010">
    <property type="entry name" value="C-N_Hydrolase"/>
</dbReference>
<dbReference type="Gene3D" id="3.60.110.10">
    <property type="entry name" value="Carbon-nitrogen hydrolase"/>
    <property type="match status" value="1"/>
</dbReference>
<dbReference type="Pfam" id="PF00795">
    <property type="entry name" value="CN_hydrolase"/>
    <property type="match status" value="1"/>
</dbReference>
<gene>
    <name evidence="3" type="ORF">BN1708_003374</name>
</gene>
<keyword evidence="4" id="KW-1185">Reference proteome</keyword>
<evidence type="ECO:0000313" key="4">
    <source>
        <dbReference type="Proteomes" id="UP000044602"/>
    </source>
</evidence>
<dbReference type="GO" id="GO:0016811">
    <property type="term" value="F:hydrolase activity, acting on carbon-nitrogen (but not peptide) bonds, in linear amides"/>
    <property type="evidence" value="ECO:0007669"/>
    <property type="project" value="TreeGrafter"/>
</dbReference>
<feature type="non-terminal residue" evidence="3">
    <location>
        <position position="1"/>
    </location>
</feature>
<accession>A0A0G4LG51</accession>
<proteinExistence type="predicted"/>
<dbReference type="PANTHER" id="PTHR43674:SF16">
    <property type="entry name" value="CARBON-NITROGEN FAMILY, PUTATIVE (AFU_ORTHOLOGUE AFUA_5G02350)-RELATED"/>
    <property type="match status" value="1"/>
</dbReference>
<dbReference type="EMBL" id="CVQH01012224">
    <property type="protein sequence ID" value="CRK21008.1"/>
    <property type="molecule type" value="Genomic_DNA"/>
</dbReference>
<feature type="domain" description="CN hydrolase" evidence="2">
    <location>
        <begin position="365"/>
        <end position="633"/>
    </location>
</feature>
<dbReference type="Proteomes" id="UP000044602">
    <property type="component" value="Unassembled WGS sequence"/>
</dbReference>
<keyword evidence="1" id="KW-0378">Hydrolase</keyword>
<reference evidence="3 4" key="1">
    <citation type="submission" date="2015-05" db="EMBL/GenBank/DDBJ databases">
        <authorList>
            <person name="Wang D.B."/>
            <person name="Wang M."/>
        </authorList>
    </citation>
    <scope>NUCLEOTIDE SEQUENCE [LARGE SCALE GENOMIC DNA]</scope>
    <source>
        <strain evidence="3">VL1</strain>
    </source>
</reference>